<keyword evidence="2" id="KW-0732">Signal</keyword>
<feature type="chain" id="PRO_5030171150" evidence="2">
    <location>
        <begin position="20"/>
        <end position="183"/>
    </location>
</feature>
<organism evidence="3 4">
    <name type="scientific">Ailuropoda melanoleuca</name>
    <name type="common">Giant panda</name>
    <dbReference type="NCBI Taxonomy" id="9646"/>
    <lineage>
        <taxon>Eukaryota</taxon>
        <taxon>Metazoa</taxon>
        <taxon>Chordata</taxon>
        <taxon>Craniata</taxon>
        <taxon>Vertebrata</taxon>
        <taxon>Euteleostomi</taxon>
        <taxon>Mammalia</taxon>
        <taxon>Eutheria</taxon>
        <taxon>Laurasiatheria</taxon>
        <taxon>Carnivora</taxon>
        <taxon>Caniformia</taxon>
        <taxon>Ursidae</taxon>
        <taxon>Ailuropoda</taxon>
    </lineage>
</organism>
<proteinExistence type="predicted"/>
<feature type="signal peptide" evidence="2">
    <location>
        <begin position="1"/>
        <end position="19"/>
    </location>
</feature>
<evidence type="ECO:0000313" key="4">
    <source>
        <dbReference type="Proteomes" id="UP000008912"/>
    </source>
</evidence>
<accession>G1LXQ8</accession>
<evidence type="ECO:0000256" key="2">
    <source>
        <dbReference type="SAM" id="SignalP"/>
    </source>
</evidence>
<protein>
    <submittedName>
        <fullName evidence="3">Defensin beta 129</fullName>
    </submittedName>
</protein>
<dbReference type="eggNOG" id="ENOG502TDUT">
    <property type="taxonomic scope" value="Eukaryota"/>
</dbReference>
<reference evidence="3" key="2">
    <citation type="submission" date="2025-08" db="UniProtKB">
        <authorList>
            <consortium name="Ensembl"/>
        </authorList>
    </citation>
    <scope>IDENTIFICATION</scope>
</reference>
<dbReference type="STRING" id="9646.ENSAMEP00000011863"/>
<dbReference type="AlphaFoldDB" id="G1LXQ8"/>
<sequence>MKLLFPIFASLLLQYQVNTEYFGLRRCLMGFGRCKDHCAVDEKEIQKCKKKKCCIGPKMVQMITNYMQNEMSNTLGEGSQEHLQTTKNSDAEIQTKSQILSLLPQIKRMSPFAHSNTLISPNATNVNSLLTNPVFSGNISYTAVATKRDTKESRNSAADSPQPAPPPQMLPTTLELEEADEQG</sequence>
<dbReference type="GeneTree" id="ENSGT00390000008616"/>
<evidence type="ECO:0000313" key="3">
    <source>
        <dbReference type="Ensembl" id="ENSAMEP00000011863.2"/>
    </source>
</evidence>
<dbReference type="Proteomes" id="UP000008912">
    <property type="component" value="Unassembled WGS sequence"/>
</dbReference>
<dbReference type="InParanoid" id="G1LXQ8"/>
<dbReference type="HOGENOM" id="CLU_1618467_0_0_1"/>
<dbReference type="Ensembl" id="ENSAMET00000012365.2">
    <property type="protein sequence ID" value="ENSAMEP00000011863.2"/>
    <property type="gene ID" value="ENSAMEG00000011284.2"/>
</dbReference>
<gene>
    <name evidence="3" type="primary">DEFB129</name>
</gene>
<keyword evidence="4" id="KW-1185">Reference proteome</keyword>
<reference evidence="3 4" key="1">
    <citation type="journal article" date="2010" name="Nature">
        <title>The sequence and de novo assembly of the giant panda genome.</title>
        <authorList>
            <person name="Li R."/>
            <person name="Fan W."/>
            <person name="Tian G."/>
            <person name="Zhu H."/>
            <person name="He L."/>
            <person name="Cai J."/>
            <person name="Huang Q."/>
            <person name="Cai Q."/>
            <person name="Li B."/>
            <person name="Bai Y."/>
            <person name="Zhang Z."/>
            <person name="Zhang Y."/>
            <person name="Wang W."/>
            <person name="Li J."/>
            <person name="Wei F."/>
            <person name="Li H."/>
            <person name="Jian M."/>
            <person name="Li J."/>
            <person name="Zhang Z."/>
            <person name="Nielsen R."/>
            <person name="Li D."/>
            <person name="Gu W."/>
            <person name="Yang Z."/>
            <person name="Xuan Z."/>
            <person name="Ryder O.A."/>
            <person name="Leung F.C."/>
            <person name="Zhou Y."/>
            <person name="Cao J."/>
            <person name="Sun X."/>
            <person name="Fu Y."/>
            <person name="Fang X."/>
            <person name="Guo X."/>
            <person name="Wang B."/>
            <person name="Hou R."/>
            <person name="Shen F."/>
            <person name="Mu B."/>
            <person name="Ni P."/>
            <person name="Lin R."/>
            <person name="Qian W."/>
            <person name="Wang G."/>
            <person name="Yu C."/>
            <person name="Nie W."/>
            <person name="Wang J."/>
            <person name="Wu Z."/>
            <person name="Liang H."/>
            <person name="Min J."/>
            <person name="Wu Q."/>
            <person name="Cheng S."/>
            <person name="Ruan J."/>
            <person name="Wang M."/>
            <person name="Shi Z."/>
            <person name="Wen M."/>
            <person name="Liu B."/>
            <person name="Ren X."/>
            <person name="Zheng H."/>
            <person name="Dong D."/>
            <person name="Cook K."/>
            <person name="Shan G."/>
            <person name="Zhang H."/>
            <person name="Kosiol C."/>
            <person name="Xie X."/>
            <person name="Lu Z."/>
            <person name="Zheng H."/>
            <person name="Li Y."/>
            <person name="Steiner C.C."/>
            <person name="Lam T.T."/>
            <person name="Lin S."/>
            <person name="Zhang Q."/>
            <person name="Li G."/>
            <person name="Tian J."/>
            <person name="Gong T."/>
            <person name="Liu H."/>
            <person name="Zhang D."/>
            <person name="Fang L."/>
            <person name="Ye C."/>
            <person name="Zhang J."/>
            <person name="Hu W."/>
            <person name="Xu A."/>
            <person name="Ren Y."/>
            <person name="Zhang G."/>
            <person name="Bruford M.W."/>
            <person name="Li Q."/>
            <person name="Ma L."/>
            <person name="Guo Y."/>
            <person name="An N."/>
            <person name="Hu Y."/>
            <person name="Zheng Y."/>
            <person name="Shi Y."/>
            <person name="Li Z."/>
            <person name="Liu Q."/>
            <person name="Chen Y."/>
            <person name="Zhao J."/>
            <person name="Qu N."/>
            <person name="Zhao S."/>
            <person name="Tian F."/>
            <person name="Wang X."/>
            <person name="Wang H."/>
            <person name="Xu L."/>
            <person name="Liu X."/>
            <person name="Vinar T."/>
            <person name="Wang Y."/>
            <person name="Lam T.W."/>
            <person name="Yiu S.M."/>
            <person name="Liu S."/>
            <person name="Zhang H."/>
            <person name="Li D."/>
            <person name="Huang Y."/>
            <person name="Wang X."/>
            <person name="Yang G."/>
            <person name="Jiang Z."/>
            <person name="Wang J."/>
            <person name="Qin N."/>
            <person name="Li L."/>
            <person name="Li J."/>
            <person name="Bolund L."/>
            <person name="Kristiansen K."/>
            <person name="Wong G.K."/>
            <person name="Olson M."/>
            <person name="Zhang X."/>
            <person name="Li S."/>
            <person name="Yang H."/>
            <person name="Wang J."/>
            <person name="Wang J."/>
        </authorList>
    </citation>
    <scope>NUCLEOTIDE SEQUENCE [LARGE SCALE GENOMIC DNA]</scope>
</reference>
<evidence type="ECO:0000256" key="1">
    <source>
        <dbReference type="SAM" id="MobiDB-lite"/>
    </source>
</evidence>
<feature type="region of interest" description="Disordered" evidence="1">
    <location>
        <begin position="146"/>
        <end position="183"/>
    </location>
</feature>
<reference evidence="3" key="3">
    <citation type="submission" date="2025-09" db="UniProtKB">
        <authorList>
            <consortium name="Ensembl"/>
        </authorList>
    </citation>
    <scope>IDENTIFICATION</scope>
</reference>
<name>G1LXQ8_AILME</name>